<comment type="caution">
    <text evidence="2">The sequence shown here is derived from an EMBL/GenBank/DDBJ whole genome shotgun (WGS) entry which is preliminary data.</text>
</comment>
<dbReference type="PANTHER" id="PTHR33930">
    <property type="entry name" value="ALKYL HYDROPEROXIDE REDUCTASE AHPD"/>
    <property type="match status" value="1"/>
</dbReference>
<dbReference type="AlphaFoldDB" id="A0AA43UCM8"/>
<dbReference type="SUPFAM" id="SSF69118">
    <property type="entry name" value="AhpD-like"/>
    <property type="match status" value="1"/>
</dbReference>
<organism evidence="2 3">
    <name type="scientific">Atopococcus tabaci</name>
    <dbReference type="NCBI Taxonomy" id="269774"/>
    <lineage>
        <taxon>Bacteria</taxon>
        <taxon>Bacillati</taxon>
        <taxon>Bacillota</taxon>
        <taxon>Bacilli</taxon>
        <taxon>Lactobacillales</taxon>
        <taxon>Carnobacteriaceae</taxon>
        <taxon>Atopococcus</taxon>
    </lineage>
</organism>
<evidence type="ECO:0000313" key="3">
    <source>
        <dbReference type="Proteomes" id="UP001171751"/>
    </source>
</evidence>
<dbReference type="Gene3D" id="1.20.1290.10">
    <property type="entry name" value="AhpD-like"/>
    <property type="match status" value="1"/>
</dbReference>
<keyword evidence="3" id="KW-1185">Reference proteome</keyword>
<dbReference type="Proteomes" id="UP001171751">
    <property type="component" value="Unassembled WGS sequence"/>
</dbReference>
<dbReference type="GO" id="GO:0051920">
    <property type="term" value="F:peroxiredoxin activity"/>
    <property type="evidence" value="ECO:0007669"/>
    <property type="project" value="InterPro"/>
</dbReference>
<dbReference type="InterPro" id="IPR029032">
    <property type="entry name" value="AhpD-like"/>
</dbReference>
<name>A0AA43UCM8_9LACT</name>
<dbReference type="InterPro" id="IPR003779">
    <property type="entry name" value="CMD-like"/>
</dbReference>
<proteinExistence type="predicted"/>
<dbReference type="InterPro" id="IPR004675">
    <property type="entry name" value="AhpD_core"/>
</dbReference>
<dbReference type="PANTHER" id="PTHR33930:SF2">
    <property type="entry name" value="BLR3452 PROTEIN"/>
    <property type="match status" value="1"/>
</dbReference>
<feature type="domain" description="Carboxymuconolactone decarboxylase-like" evidence="1">
    <location>
        <begin position="22"/>
        <end position="104"/>
    </location>
</feature>
<accession>A0AA43UCM8</accession>
<evidence type="ECO:0000259" key="1">
    <source>
        <dbReference type="Pfam" id="PF02627"/>
    </source>
</evidence>
<gene>
    <name evidence="2" type="ORF">Q4F26_04025</name>
</gene>
<sequence>MDYNEINESAQKNSEEIFNLIPDFMQGISQGSEALDESTSTNAKQKELMFLAFSIAKQCDACIATHAQAYIDAGGDRESLGDLAAIAVLMQGGPGLTYAGKVVEAFDQLSD</sequence>
<evidence type="ECO:0000313" key="2">
    <source>
        <dbReference type="EMBL" id="MDO5457493.1"/>
    </source>
</evidence>
<dbReference type="Pfam" id="PF02627">
    <property type="entry name" value="CMD"/>
    <property type="match status" value="1"/>
</dbReference>
<dbReference type="NCBIfam" id="TIGR00778">
    <property type="entry name" value="ahpD_dom"/>
    <property type="match status" value="1"/>
</dbReference>
<protein>
    <submittedName>
        <fullName evidence="2">Carboxymuconolactone decarboxylase family protein</fullName>
    </submittedName>
</protein>
<dbReference type="EMBL" id="JAUNQW010000013">
    <property type="protein sequence ID" value="MDO5457493.1"/>
    <property type="molecule type" value="Genomic_DNA"/>
</dbReference>
<reference evidence="2" key="1">
    <citation type="submission" date="2023-07" db="EMBL/GenBank/DDBJ databases">
        <title>Between Cages and Wild: Unraveling the Impact of Captivity on Animal Microbiomes and Antimicrobial Resistance.</title>
        <authorList>
            <person name="Schmartz G.P."/>
            <person name="Rehner J."/>
            <person name="Schuff M.J."/>
            <person name="Becker S.L."/>
            <person name="Kravczyk M."/>
            <person name="Gurevich A."/>
            <person name="Francke R."/>
            <person name="Mueller R."/>
            <person name="Keller V."/>
            <person name="Keller A."/>
        </authorList>
    </citation>
    <scope>NUCLEOTIDE SEQUENCE</scope>
    <source>
        <strain evidence="2">S39M_St_73</strain>
    </source>
</reference>